<keyword evidence="3" id="KW-1185">Reference proteome</keyword>
<organism evidence="1">
    <name type="scientific">Physcomitrium patens</name>
    <name type="common">Spreading-leaved earth moss</name>
    <name type="synonym">Physcomitrella patens</name>
    <dbReference type="NCBI Taxonomy" id="3218"/>
    <lineage>
        <taxon>Eukaryota</taxon>
        <taxon>Viridiplantae</taxon>
        <taxon>Streptophyta</taxon>
        <taxon>Embryophyta</taxon>
        <taxon>Bryophyta</taxon>
        <taxon>Bryophytina</taxon>
        <taxon>Bryopsida</taxon>
        <taxon>Funariidae</taxon>
        <taxon>Funariales</taxon>
        <taxon>Funariaceae</taxon>
        <taxon>Physcomitrium</taxon>
    </lineage>
</organism>
<dbReference type="Gramene" id="Pp3c13_880V3.1">
    <property type="protein sequence ID" value="Pp3c13_880V3.1"/>
    <property type="gene ID" value="Pp3c13_880"/>
</dbReference>
<protein>
    <submittedName>
        <fullName evidence="1 2">Uncharacterized protein</fullName>
    </submittedName>
</protein>
<dbReference type="InParanoid" id="A0A2K1JK93"/>
<gene>
    <name evidence="1" type="ORF">PHYPA_016807</name>
</gene>
<reference evidence="2" key="3">
    <citation type="submission" date="2020-12" db="UniProtKB">
        <authorList>
            <consortium name="EnsemblPlants"/>
        </authorList>
    </citation>
    <scope>IDENTIFICATION</scope>
</reference>
<dbReference type="PaxDb" id="3218-PP1S176_73V6.1"/>
<evidence type="ECO:0000313" key="2">
    <source>
        <dbReference type="EnsemblPlants" id="Pp3c13_880V3.1"/>
    </source>
</evidence>
<dbReference type="AlphaFoldDB" id="A0A2K1JK93"/>
<evidence type="ECO:0000313" key="3">
    <source>
        <dbReference type="Proteomes" id="UP000006727"/>
    </source>
</evidence>
<accession>A0A2K1JK93</accession>
<reference evidence="1 3" key="2">
    <citation type="journal article" date="2018" name="Plant J.">
        <title>The Physcomitrella patens chromosome-scale assembly reveals moss genome structure and evolution.</title>
        <authorList>
            <person name="Lang D."/>
            <person name="Ullrich K.K."/>
            <person name="Murat F."/>
            <person name="Fuchs J."/>
            <person name="Jenkins J."/>
            <person name="Haas F.B."/>
            <person name="Piednoel M."/>
            <person name="Gundlach H."/>
            <person name="Van Bel M."/>
            <person name="Meyberg R."/>
            <person name="Vives C."/>
            <person name="Morata J."/>
            <person name="Symeonidi A."/>
            <person name="Hiss M."/>
            <person name="Muchero W."/>
            <person name="Kamisugi Y."/>
            <person name="Saleh O."/>
            <person name="Blanc G."/>
            <person name="Decker E.L."/>
            <person name="van Gessel N."/>
            <person name="Grimwood J."/>
            <person name="Hayes R.D."/>
            <person name="Graham S.W."/>
            <person name="Gunter L.E."/>
            <person name="McDaniel S.F."/>
            <person name="Hoernstein S.N.W."/>
            <person name="Larsson A."/>
            <person name="Li F.W."/>
            <person name="Perroud P.F."/>
            <person name="Phillips J."/>
            <person name="Ranjan P."/>
            <person name="Rokshar D.S."/>
            <person name="Rothfels C.J."/>
            <person name="Schneider L."/>
            <person name="Shu S."/>
            <person name="Stevenson D.W."/>
            <person name="Thummler F."/>
            <person name="Tillich M."/>
            <person name="Villarreal Aguilar J.C."/>
            <person name="Widiez T."/>
            <person name="Wong G.K."/>
            <person name="Wymore A."/>
            <person name="Zhang Y."/>
            <person name="Zimmer A.D."/>
            <person name="Quatrano R.S."/>
            <person name="Mayer K.F.X."/>
            <person name="Goodstein D."/>
            <person name="Casacuberta J.M."/>
            <person name="Vandepoele K."/>
            <person name="Reski R."/>
            <person name="Cuming A.C."/>
            <person name="Tuskan G.A."/>
            <person name="Maumus F."/>
            <person name="Salse J."/>
            <person name="Schmutz J."/>
            <person name="Rensing S.A."/>
        </authorList>
    </citation>
    <scope>NUCLEOTIDE SEQUENCE [LARGE SCALE GENOMIC DNA]</scope>
    <source>
        <strain evidence="2 3">cv. Gransden 2004</strain>
    </source>
</reference>
<name>A0A2K1JK93_PHYPA</name>
<proteinExistence type="predicted"/>
<reference evidence="1 3" key="1">
    <citation type="journal article" date="2008" name="Science">
        <title>The Physcomitrella genome reveals evolutionary insights into the conquest of land by plants.</title>
        <authorList>
            <person name="Rensing S."/>
            <person name="Lang D."/>
            <person name="Zimmer A."/>
            <person name="Terry A."/>
            <person name="Salamov A."/>
            <person name="Shapiro H."/>
            <person name="Nishiyama T."/>
            <person name="Perroud P.-F."/>
            <person name="Lindquist E."/>
            <person name="Kamisugi Y."/>
            <person name="Tanahashi T."/>
            <person name="Sakakibara K."/>
            <person name="Fujita T."/>
            <person name="Oishi K."/>
            <person name="Shin-I T."/>
            <person name="Kuroki Y."/>
            <person name="Toyoda A."/>
            <person name="Suzuki Y."/>
            <person name="Hashimoto A."/>
            <person name="Yamaguchi K."/>
            <person name="Sugano A."/>
            <person name="Kohara Y."/>
            <person name="Fujiyama A."/>
            <person name="Anterola A."/>
            <person name="Aoki S."/>
            <person name="Ashton N."/>
            <person name="Barbazuk W.B."/>
            <person name="Barker E."/>
            <person name="Bennetzen J."/>
            <person name="Bezanilla M."/>
            <person name="Blankenship R."/>
            <person name="Cho S.H."/>
            <person name="Dutcher S."/>
            <person name="Estelle M."/>
            <person name="Fawcett J.A."/>
            <person name="Gundlach H."/>
            <person name="Hanada K."/>
            <person name="Heyl A."/>
            <person name="Hicks K.A."/>
            <person name="Hugh J."/>
            <person name="Lohr M."/>
            <person name="Mayer K."/>
            <person name="Melkozernov A."/>
            <person name="Murata T."/>
            <person name="Nelson D."/>
            <person name="Pils B."/>
            <person name="Prigge M."/>
            <person name="Reiss B."/>
            <person name="Renner T."/>
            <person name="Rombauts S."/>
            <person name="Rushton P."/>
            <person name="Sanderfoot A."/>
            <person name="Schween G."/>
            <person name="Shiu S.-H."/>
            <person name="Stueber K."/>
            <person name="Theodoulou F.L."/>
            <person name="Tu H."/>
            <person name="Van de Peer Y."/>
            <person name="Verrier P.J."/>
            <person name="Waters E."/>
            <person name="Wood A."/>
            <person name="Yang L."/>
            <person name="Cove D."/>
            <person name="Cuming A."/>
            <person name="Hasebe M."/>
            <person name="Lucas S."/>
            <person name="Mishler D.B."/>
            <person name="Reski R."/>
            <person name="Grigoriev I."/>
            <person name="Quatrano R.S."/>
            <person name="Boore J.L."/>
        </authorList>
    </citation>
    <scope>NUCLEOTIDE SEQUENCE [LARGE SCALE GENOMIC DNA]</scope>
    <source>
        <strain evidence="2 3">cv. Gransden 2004</strain>
    </source>
</reference>
<sequence length="103" mass="11504">MALTHLGKGMSSRFCKLEEVLESRVVSGNELYFPSIQFSTNGALKPRSIVLATKPTRREPVASISPGEEQRLKDGFPVSLADRKGLESRQKHPNCCEKIQKYV</sequence>
<dbReference type="EMBL" id="ABEU02000013">
    <property type="protein sequence ID" value="PNR41978.1"/>
    <property type="molecule type" value="Genomic_DNA"/>
</dbReference>
<dbReference type="EnsemblPlants" id="Pp3c13_880V3.1">
    <property type="protein sequence ID" value="Pp3c13_880V3.1"/>
    <property type="gene ID" value="Pp3c13_880"/>
</dbReference>
<evidence type="ECO:0000313" key="1">
    <source>
        <dbReference type="EMBL" id="PNR41978.1"/>
    </source>
</evidence>
<dbReference type="Proteomes" id="UP000006727">
    <property type="component" value="Chromosome 13"/>
</dbReference>